<gene>
    <name evidence="3" type="ORF">Q9K01_03615</name>
</gene>
<evidence type="ECO:0008006" key="5">
    <source>
        <dbReference type="Google" id="ProtNLM"/>
    </source>
</evidence>
<feature type="transmembrane region" description="Helical" evidence="2">
    <location>
        <begin position="63"/>
        <end position="81"/>
    </location>
</feature>
<dbReference type="EMBL" id="JAVAIL010000001">
    <property type="protein sequence ID" value="MDP4538708.1"/>
    <property type="molecule type" value="Genomic_DNA"/>
</dbReference>
<evidence type="ECO:0000256" key="2">
    <source>
        <dbReference type="SAM" id="Phobius"/>
    </source>
</evidence>
<feature type="compositionally biased region" description="Acidic residues" evidence="1">
    <location>
        <begin position="108"/>
        <end position="118"/>
    </location>
</feature>
<keyword evidence="2" id="KW-0472">Membrane</keyword>
<accession>A0ABT9H5X5</accession>
<reference evidence="3 4" key="1">
    <citation type="submission" date="2023-08" db="EMBL/GenBank/DDBJ databases">
        <title>genomic of DY56.</title>
        <authorList>
            <person name="Wang Y."/>
        </authorList>
    </citation>
    <scope>NUCLEOTIDE SEQUENCE [LARGE SCALE GENOMIC DNA]</scope>
    <source>
        <strain evidence="3 4">DY56-A-20</strain>
    </source>
</reference>
<feature type="compositionally biased region" description="Pro residues" evidence="1">
    <location>
        <begin position="126"/>
        <end position="150"/>
    </location>
</feature>
<feature type="region of interest" description="Disordered" evidence="1">
    <location>
        <begin position="99"/>
        <end position="181"/>
    </location>
</feature>
<protein>
    <recommendedName>
        <fullName evidence="5">Protein TonB</fullName>
    </recommendedName>
</protein>
<dbReference type="Proteomes" id="UP001235664">
    <property type="component" value="Unassembled WGS sequence"/>
</dbReference>
<evidence type="ECO:0000313" key="3">
    <source>
        <dbReference type="EMBL" id="MDP4538708.1"/>
    </source>
</evidence>
<name>A0ABT9H5X5_9SPHN</name>
<keyword evidence="2" id="KW-0812">Transmembrane</keyword>
<keyword evidence="4" id="KW-1185">Reference proteome</keyword>
<evidence type="ECO:0000313" key="4">
    <source>
        <dbReference type="Proteomes" id="UP001235664"/>
    </source>
</evidence>
<keyword evidence="2" id="KW-1133">Transmembrane helix</keyword>
<proteinExistence type="predicted"/>
<organism evidence="3 4">
    <name type="scientific">Qipengyuania benthica</name>
    <dbReference type="NCBI Taxonomy" id="3067651"/>
    <lineage>
        <taxon>Bacteria</taxon>
        <taxon>Pseudomonadati</taxon>
        <taxon>Pseudomonadota</taxon>
        <taxon>Alphaproteobacteria</taxon>
        <taxon>Sphingomonadales</taxon>
        <taxon>Erythrobacteraceae</taxon>
        <taxon>Qipengyuania</taxon>
    </lineage>
</organism>
<comment type="caution">
    <text evidence="3">The sequence shown here is derived from an EMBL/GenBank/DDBJ whole genome shotgun (WGS) entry which is preliminary data.</text>
</comment>
<sequence>MRGRRRQAIFIAAAVQAAAFPDTLAGHSAIPVVDHSAREQPAGRLALPRFPLPRFREGFPRRAAAVAAALAIELLILWALLSLGVGSGAGAPEASTIATFDARTMSEPETEPAPEIEPAEAAPATPQEPAPTTPQVQPQPSPETATPPTPSVVLPRERPIFVPPAPPAPPQPEASPAPSRATAVIRPGAQYGPADRPRGGGADSEVVGAAPDGSPLYAARWYREPSQQELAGYLSGARGPGWGLIACRTAPDWRVEDCAILGESPAQSNIATAAKAAAWQFLVRPPRVGGEYQVGAWVRIRITYAMAPGAGG</sequence>
<evidence type="ECO:0000256" key="1">
    <source>
        <dbReference type="SAM" id="MobiDB-lite"/>
    </source>
</evidence>
<feature type="compositionally biased region" description="Pro residues" evidence="1">
    <location>
        <begin position="161"/>
        <end position="175"/>
    </location>
</feature>
<dbReference type="RefSeq" id="WP_305928830.1">
    <property type="nucleotide sequence ID" value="NZ_JAVAIL010000001.1"/>
</dbReference>